<name>A0A401ZQ78_9CHLR</name>
<comment type="subcellular location">
    <subcellularLocation>
        <location evidence="1">Cell membrane</location>
        <topology evidence="1">Multi-pass membrane protein</topology>
    </subcellularLocation>
</comment>
<evidence type="ECO:0000256" key="3">
    <source>
        <dbReference type="ARBA" id="ARBA00022692"/>
    </source>
</evidence>
<keyword evidence="5 6" id="KW-0472">Membrane</keyword>
<sequence>MGKGTILFVVGWLIAIIAFLIPMDIFGMSYMFSVHMSQHLLLSLVAPPLILLGLRRESLQNFLDRHSLLQRCLALLTIPVVASLIFNGNIWLWHAPVLMRAMMSSAFLHDATNLLYLVTGFFFWCPLLGLTFGRKDLSLAGKLAYLFFSDMPMMLLGAGMTFSPPLYTFTMPHPAMQMAVSATDQQLGGLLMWVVGGVFLLVVVTSVLFLRWMLQQEKTQQEKDRLLIEEEAQASEPLV</sequence>
<evidence type="ECO:0000256" key="5">
    <source>
        <dbReference type="ARBA" id="ARBA00023136"/>
    </source>
</evidence>
<protein>
    <recommendedName>
        <fullName evidence="9">Cytochrome c oxidase assembly protein</fullName>
    </recommendedName>
</protein>
<keyword evidence="8" id="KW-1185">Reference proteome</keyword>
<keyword evidence="2" id="KW-1003">Cell membrane</keyword>
<dbReference type="InterPro" id="IPR019108">
    <property type="entry name" value="Caa3_assmbl_CtaG-rel"/>
</dbReference>
<organism evidence="7 8">
    <name type="scientific">Dictyobacter aurantiacus</name>
    <dbReference type="NCBI Taxonomy" id="1936993"/>
    <lineage>
        <taxon>Bacteria</taxon>
        <taxon>Bacillati</taxon>
        <taxon>Chloroflexota</taxon>
        <taxon>Ktedonobacteria</taxon>
        <taxon>Ktedonobacterales</taxon>
        <taxon>Dictyobacteraceae</taxon>
        <taxon>Dictyobacter</taxon>
    </lineage>
</organism>
<evidence type="ECO:0008006" key="9">
    <source>
        <dbReference type="Google" id="ProtNLM"/>
    </source>
</evidence>
<comment type="caution">
    <text evidence="7">The sequence shown here is derived from an EMBL/GenBank/DDBJ whole genome shotgun (WGS) entry which is preliminary data.</text>
</comment>
<dbReference type="EMBL" id="BIFQ01000002">
    <property type="protein sequence ID" value="GCE08934.1"/>
    <property type="molecule type" value="Genomic_DNA"/>
</dbReference>
<evidence type="ECO:0000256" key="4">
    <source>
        <dbReference type="ARBA" id="ARBA00022989"/>
    </source>
</evidence>
<keyword evidence="4 6" id="KW-1133">Transmembrane helix</keyword>
<feature type="transmembrane region" description="Helical" evidence="6">
    <location>
        <begin position="145"/>
        <end position="167"/>
    </location>
</feature>
<evidence type="ECO:0000313" key="8">
    <source>
        <dbReference type="Proteomes" id="UP000287224"/>
    </source>
</evidence>
<reference evidence="8" key="1">
    <citation type="submission" date="2018-12" db="EMBL/GenBank/DDBJ databases">
        <title>Tengunoibacter tsumagoiensis gen. nov., sp. nov., Dictyobacter kobayashii sp. nov., D. alpinus sp. nov., and D. joshuensis sp. nov. and description of Dictyobacteraceae fam. nov. within the order Ktedonobacterales isolated from Tengu-no-mugimeshi.</title>
        <authorList>
            <person name="Wang C.M."/>
            <person name="Zheng Y."/>
            <person name="Sakai Y."/>
            <person name="Toyoda A."/>
            <person name="Minakuchi Y."/>
            <person name="Abe K."/>
            <person name="Yokota A."/>
            <person name="Yabe S."/>
        </authorList>
    </citation>
    <scope>NUCLEOTIDE SEQUENCE [LARGE SCALE GENOMIC DNA]</scope>
    <source>
        <strain evidence="8">S-27</strain>
    </source>
</reference>
<feature type="transmembrane region" description="Helical" evidence="6">
    <location>
        <begin position="36"/>
        <end position="54"/>
    </location>
</feature>
<keyword evidence="3 6" id="KW-0812">Transmembrane</keyword>
<evidence type="ECO:0000256" key="1">
    <source>
        <dbReference type="ARBA" id="ARBA00004651"/>
    </source>
</evidence>
<evidence type="ECO:0000256" key="2">
    <source>
        <dbReference type="ARBA" id="ARBA00022475"/>
    </source>
</evidence>
<feature type="transmembrane region" description="Helical" evidence="6">
    <location>
        <begin position="187"/>
        <end position="210"/>
    </location>
</feature>
<gene>
    <name evidence="7" type="ORF">KDAU_62630</name>
</gene>
<dbReference type="AlphaFoldDB" id="A0A401ZQ78"/>
<dbReference type="Pfam" id="PF09678">
    <property type="entry name" value="Caa3_CtaG"/>
    <property type="match status" value="1"/>
</dbReference>
<proteinExistence type="predicted"/>
<feature type="transmembrane region" description="Helical" evidence="6">
    <location>
        <begin position="114"/>
        <end position="133"/>
    </location>
</feature>
<dbReference type="GO" id="GO:0005886">
    <property type="term" value="C:plasma membrane"/>
    <property type="evidence" value="ECO:0007669"/>
    <property type="project" value="UniProtKB-SubCell"/>
</dbReference>
<feature type="transmembrane region" description="Helical" evidence="6">
    <location>
        <begin position="7"/>
        <end position="30"/>
    </location>
</feature>
<dbReference type="Proteomes" id="UP000287224">
    <property type="component" value="Unassembled WGS sequence"/>
</dbReference>
<evidence type="ECO:0000313" key="7">
    <source>
        <dbReference type="EMBL" id="GCE08934.1"/>
    </source>
</evidence>
<evidence type="ECO:0000256" key="6">
    <source>
        <dbReference type="SAM" id="Phobius"/>
    </source>
</evidence>
<accession>A0A401ZQ78</accession>
<feature type="transmembrane region" description="Helical" evidence="6">
    <location>
        <begin position="74"/>
        <end position="94"/>
    </location>
</feature>